<dbReference type="InterPro" id="IPR040192">
    <property type="entry name" value="CUEDC1"/>
</dbReference>
<accession>A0A8S2DXC7</accession>
<feature type="region of interest" description="Disordered" evidence="1">
    <location>
        <begin position="204"/>
        <end position="243"/>
    </location>
</feature>
<evidence type="ECO:0000256" key="1">
    <source>
        <dbReference type="SAM" id="MobiDB-lite"/>
    </source>
</evidence>
<dbReference type="EMBL" id="CAJNOK010006297">
    <property type="protein sequence ID" value="CAF0999667.1"/>
    <property type="molecule type" value="Genomic_DNA"/>
</dbReference>
<dbReference type="PANTHER" id="PTHR13467">
    <property type="entry name" value="CUE DOMAIN CONTAINING PROTEIN 1"/>
    <property type="match status" value="1"/>
</dbReference>
<feature type="compositionally biased region" description="Polar residues" evidence="1">
    <location>
        <begin position="362"/>
        <end position="378"/>
    </location>
</feature>
<comment type="caution">
    <text evidence="2">The sequence shown here is derived from an EMBL/GenBank/DDBJ whole genome shotgun (WGS) entry which is preliminary data.</text>
</comment>
<dbReference type="Proteomes" id="UP000677228">
    <property type="component" value="Unassembled WGS sequence"/>
</dbReference>
<feature type="compositionally biased region" description="Basic and acidic residues" evidence="1">
    <location>
        <begin position="379"/>
        <end position="388"/>
    </location>
</feature>
<dbReference type="PANTHER" id="PTHR13467:SF3">
    <property type="entry name" value="CUE DOMAIN-CONTAINING PROTEIN 1"/>
    <property type="match status" value="1"/>
</dbReference>
<protein>
    <submittedName>
        <fullName evidence="2">Uncharacterized protein</fullName>
    </submittedName>
</protein>
<evidence type="ECO:0000313" key="3">
    <source>
        <dbReference type="EMBL" id="CAF3769154.1"/>
    </source>
</evidence>
<proteinExistence type="predicted"/>
<feature type="region of interest" description="Disordered" evidence="1">
    <location>
        <begin position="109"/>
        <end position="137"/>
    </location>
</feature>
<dbReference type="AlphaFoldDB" id="A0A8S2DXC7"/>
<dbReference type="EMBL" id="CAJOBA010006306">
    <property type="protein sequence ID" value="CAF3769154.1"/>
    <property type="molecule type" value="Genomic_DNA"/>
</dbReference>
<feature type="region of interest" description="Disordered" evidence="1">
    <location>
        <begin position="354"/>
        <end position="401"/>
    </location>
</feature>
<reference evidence="2" key="1">
    <citation type="submission" date="2021-02" db="EMBL/GenBank/DDBJ databases">
        <authorList>
            <person name="Nowell W R."/>
        </authorList>
    </citation>
    <scope>NUCLEOTIDE SEQUENCE</scope>
</reference>
<sequence length="420" mass="48227">MLSLPTVPLRQLPVILYDDDPPPYPGPPVSSPSSTRNNYFKLLPQVSHSSPTFQLSTAYHRSISSLEPTNSTPINRGLVAVKWKTVYGQYKTVYTGNLAEDFLRIIPPSNTEERQRSKTMHEQQRRNSMPYEPHRHPNDMSSIRHRMLENQKQLEQLTFVSHSDEMKSYLEDERLALLLQNEEFLRELKKNKEFLAALKTDQMETTLSRPSHRRASHPVPQSVHIPSLSTKHTTLPTPPIIEQPKTPKVRARMLQNALTEIERGQTPKTSMVPIDPVTHNTGYSYGSGEFNSETLLTPFAWLLCLDDHNVFPSVLDFDSQRTETNEEFIARLRNMGKNSLEKFNQLAHKFSVRQKRKETKYSKQPLSVLPNSDSSRTLLRNEPDSDYHDSDDELQQRTVKSTTVTNTVSAVTQLYTQTMT</sequence>
<evidence type="ECO:0000313" key="4">
    <source>
        <dbReference type="Proteomes" id="UP000677228"/>
    </source>
</evidence>
<evidence type="ECO:0000313" key="2">
    <source>
        <dbReference type="EMBL" id="CAF0999667.1"/>
    </source>
</evidence>
<gene>
    <name evidence="2" type="ORF">OVA965_LOCUS14494</name>
    <name evidence="3" type="ORF">TMI583_LOCUS14498</name>
</gene>
<dbReference type="Proteomes" id="UP000682733">
    <property type="component" value="Unassembled WGS sequence"/>
</dbReference>
<organism evidence="2 4">
    <name type="scientific">Didymodactylos carnosus</name>
    <dbReference type="NCBI Taxonomy" id="1234261"/>
    <lineage>
        <taxon>Eukaryota</taxon>
        <taxon>Metazoa</taxon>
        <taxon>Spiralia</taxon>
        <taxon>Gnathifera</taxon>
        <taxon>Rotifera</taxon>
        <taxon>Eurotatoria</taxon>
        <taxon>Bdelloidea</taxon>
        <taxon>Philodinida</taxon>
        <taxon>Philodinidae</taxon>
        <taxon>Didymodactylos</taxon>
    </lineage>
</organism>
<feature type="compositionally biased region" description="Basic and acidic residues" evidence="1">
    <location>
        <begin position="111"/>
        <end position="125"/>
    </location>
</feature>
<name>A0A8S2DXC7_9BILA</name>